<gene>
    <name evidence="3" type="ORF">P5X88_08995</name>
</gene>
<dbReference type="EMBL" id="JAROYP010000004">
    <property type="protein sequence ID" value="MDH5161072.1"/>
    <property type="molecule type" value="Genomic_DNA"/>
</dbReference>
<keyword evidence="1" id="KW-1133">Transmembrane helix</keyword>
<keyword evidence="1" id="KW-0472">Membrane</keyword>
<dbReference type="SUPFAM" id="SSF55383">
    <property type="entry name" value="Copper amine oxidase, domain N"/>
    <property type="match status" value="1"/>
</dbReference>
<keyword evidence="1" id="KW-0812">Transmembrane</keyword>
<protein>
    <submittedName>
        <fullName evidence="3">Stalk domain-containing protein</fullName>
    </submittedName>
</protein>
<evidence type="ECO:0000313" key="3">
    <source>
        <dbReference type="EMBL" id="MDH5161072.1"/>
    </source>
</evidence>
<dbReference type="Pfam" id="PF07833">
    <property type="entry name" value="Cu_amine_oxidN1"/>
    <property type="match status" value="1"/>
</dbReference>
<evidence type="ECO:0000256" key="1">
    <source>
        <dbReference type="SAM" id="Phobius"/>
    </source>
</evidence>
<evidence type="ECO:0000313" key="4">
    <source>
        <dbReference type="Proteomes" id="UP001159179"/>
    </source>
</evidence>
<dbReference type="AlphaFoldDB" id="A0AAW6SUX5"/>
<name>A0AAW6SUX5_9BACI</name>
<feature type="transmembrane region" description="Helical" evidence="1">
    <location>
        <begin position="7"/>
        <end position="26"/>
    </location>
</feature>
<sequence length="473" mass="55366">MFRKSVVKYLIFFLFIFIGSILYFQWHGYSSGQKKQEVEKASQTITIEHNNRTFYIKQVIHPLSSGTYSIEWPSGLENLKCIVGEKQQKCIWENENKSKLKVNSDRITFQYELKENGNQVAFLLKDWFFKLSPLKIADSKINLIEKQYKHGNWVTSSNNTTIKQKKWINYFVFTYKGQATNLYWQNNELVGEKLNDWLTIYHQKAINLPSINMSLIENLIKKPNPIAVIMTNSYPQTLLPSILILNPNASPQEIEERISREIIKLTLTFKTKEEWMSDIIVSAQLKRAVGSNKAKKMYENLTATIGEEKLNRWVEKIFSDTPTMTSEKLDQIFEKTTGYGTTFFSDNHIYELPMKPFITFDPRSISVNGKEVSGLHLYSYQDKKYLSFLKLAKALGYEIKNNEQEQSIILTSGENQFHFYLQGKTFTFNGDKYGLLTNPFFKLIQDYFIDINWVKQIFNTKISETNKEIQIFD</sequence>
<dbReference type="RefSeq" id="WP_280616476.1">
    <property type="nucleotide sequence ID" value="NZ_JAROYP010000004.1"/>
</dbReference>
<proteinExistence type="predicted"/>
<organism evidence="3 4">
    <name type="scientific">Heyndrickxia oleronia</name>
    <dbReference type="NCBI Taxonomy" id="38875"/>
    <lineage>
        <taxon>Bacteria</taxon>
        <taxon>Bacillati</taxon>
        <taxon>Bacillota</taxon>
        <taxon>Bacilli</taxon>
        <taxon>Bacillales</taxon>
        <taxon>Bacillaceae</taxon>
        <taxon>Heyndrickxia</taxon>
    </lineage>
</organism>
<accession>A0AAW6SUX5</accession>
<comment type="caution">
    <text evidence="3">The sequence shown here is derived from an EMBL/GenBank/DDBJ whole genome shotgun (WGS) entry which is preliminary data.</text>
</comment>
<evidence type="ECO:0000259" key="2">
    <source>
        <dbReference type="Pfam" id="PF07833"/>
    </source>
</evidence>
<dbReference type="Proteomes" id="UP001159179">
    <property type="component" value="Unassembled WGS sequence"/>
</dbReference>
<reference evidence="3" key="1">
    <citation type="submission" date="2023-03" db="EMBL/GenBank/DDBJ databases">
        <title>Bacterial isolates from washroom surfaces on a university campus.</title>
        <authorList>
            <person name="Holman D.B."/>
            <person name="Gzyl K.E."/>
            <person name="Taheri A.E."/>
        </authorList>
    </citation>
    <scope>NUCLEOTIDE SEQUENCE</scope>
    <source>
        <strain evidence="3">RD03</strain>
    </source>
</reference>
<dbReference type="InterPro" id="IPR012854">
    <property type="entry name" value="Cu_amine_oxidase-like_N"/>
</dbReference>
<dbReference type="InterPro" id="IPR036582">
    <property type="entry name" value="Mao_N_sf"/>
</dbReference>
<feature type="domain" description="Copper amine oxidase-like N-terminal" evidence="2">
    <location>
        <begin position="367"/>
        <end position="470"/>
    </location>
</feature>